<reference evidence="6 7" key="1">
    <citation type="submission" date="2016-08" db="EMBL/GenBank/DDBJ databases">
        <title>A Parts List for Fungal Cellulosomes Revealed by Comparative Genomics.</title>
        <authorList>
            <consortium name="DOE Joint Genome Institute"/>
            <person name="Haitjema C.H."/>
            <person name="Gilmore S.P."/>
            <person name="Henske J.K."/>
            <person name="Solomon K.V."/>
            <person name="De Groot R."/>
            <person name="Kuo A."/>
            <person name="Mondo S.J."/>
            <person name="Salamov A.A."/>
            <person name="Labutti K."/>
            <person name="Zhao Z."/>
            <person name="Chiniquy J."/>
            <person name="Barry K."/>
            <person name="Brewer H.M."/>
            <person name="Purvine S.O."/>
            <person name="Wright A.T."/>
            <person name="Boxma B."/>
            <person name="Van Alen T."/>
            <person name="Hackstein J.H."/>
            <person name="Baker S.E."/>
            <person name="Grigoriev I.V."/>
            <person name="O'Malley M.A."/>
        </authorList>
    </citation>
    <scope>NUCLEOTIDE SEQUENCE [LARGE SCALE GENOMIC DNA]</scope>
    <source>
        <strain evidence="6 7">G1</strain>
    </source>
</reference>
<keyword evidence="2" id="KW-0813">Transport</keyword>
<dbReference type="Gene3D" id="3.40.190.10">
    <property type="entry name" value="Periplasmic binding protein-like II"/>
    <property type="match status" value="2"/>
</dbReference>
<comment type="similarity">
    <text evidence="1">Belongs to the bacterial solute-binding protein 1 family.</text>
</comment>
<feature type="transmembrane region" description="Helical" evidence="5">
    <location>
        <begin position="582"/>
        <end position="603"/>
    </location>
</feature>
<evidence type="ECO:0000256" key="2">
    <source>
        <dbReference type="ARBA" id="ARBA00022448"/>
    </source>
</evidence>
<dbReference type="EMBL" id="MCOG01000123">
    <property type="protein sequence ID" value="ORY41485.1"/>
    <property type="molecule type" value="Genomic_DNA"/>
</dbReference>
<keyword evidence="5" id="KW-0472">Membrane</keyword>
<feature type="transmembrane region" description="Helical" evidence="5">
    <location>
        <begin position="423"/>
        <end position="446"/>
    </location>
</feature>
<dbReference type="InterPro" id="IPR006059">
    <property type="entry name" value="SBP"/>
</dbReference>
<dbReference type="SUPFAM" id="SSF53850">
    <property type="entry name" value="Periplasmic binding protein-like II"/>
    <property type="match status" value="1"/>
</dbReference>
<dbReference type="PANTHER" id="PTHR43649:SF34">
    <property type="entry name" value="ABC TRANSPORTER PERIPLASMIC-BINDING PROTEIN YCJN-RELATED"/>
    <property type="match status" value="1"/>
</dbReference>
<dbReference type="PANTHER" id="PTHR43649">
    <property type="entry name" value="ARABINOSE-BINDING PROTEIN-RELATED"/>
    <property type="match status" value="1"/>
</dbReference>
<feature type="transmembrane region" description="Helical" evidence="5">
    <location>
        <begin position="551"/>
        <end position="570"/>
    </location>
</feature>
<proteinExistence type="inferred from homology"/>
<feature type="transmembrane region" description="Helical" evidence="5">
    <location>
        <begin position="390"/>
        <end position="411"/>
    </location>
</feature>
<feature type="compositionally biased region" description="Polar residues" evidence="4">
    <location>
        <begin position="630"/>
        <end position="669"/>
    </location>
</feature>
<dbReference type="InterPro" id="IPR050490">
    <property type="entry name" value="Bact_solute-bd_prot1"/>
</dbReference>
<keyword evidence="5" id="KW-0812">Transmembrane</keyword>
<gene>
    <name evidence="6" type="ORF">LY90DRAFT_622242</name>
</gene>
<evidence type="ECO:0000313" key="7">
    <source>
        <dbReference type="Proteomes" id="UP000193920"/>
    </source>
</evidence>
<feature type="transmembrane region" description="Helical" evidence="5">
    <location>
        <begin position="511"/>
        <end position="536"/>
    </location>
</feature>
<evidence type="ECO:0000313" key="6">
    <source>
        <dbReference type="EMBL" id="ORY41485.1"/>
    </source>
</evidence>
<dbReference type="AlphaFoldDB" id="A0A1Y2C589"/>
<comment type="caution">
    <text evidence="6">The sequence shown here is derived from an EMBL/GenBank/DDBJ whole genome shotgun (WGS) entry which is preliminary data.</text>
</comment>
<keyword evidence="5" id="KW-1133">Transmembrane helix</keyword>
<evidence type="ECO:0000256" key="4">
    <source>
        <dbReference type="SAM" id="MobiDB-lite"/>
    </source>
</evidence>
<evidence type="ECO:0000256" key="5">
    <source>
        <dbReference type="SAM" id="Phobius"/>
    </source>
</evidence>
<evidence type="ECO:0000256" key="3">
    <source>
        <dbReference type="ARBA" id="ARBA00022729"/>
    </source>
</evidence>
<keyword evidence="3" id="KW-0732">Signal</keyword>
<feature type="region of interest" description="Disordered" evidence="4">
    <location>
        <begin position="621"/>
        <end position="669"/>
    </location>
</feature>
<dbReference type="Proteomes" id="UP000193920">
    <property type="component" value="Unassembled WGS sequence"/>
</dbReference>
<feature type="transmembrane region" description="Helical" evidence="5">
    <location>
        <begin position="356"/>
        <end position="378"/>
    </location>
</feature>
<feature type="transmembrane region" description="Helical" evidence="5">
    <location>
        <begin position="466"/>
        <end position="490"/>
    </location>
</feature>
<protein>
    <submittedName>
        <fullName evidence="6">Periplasmic binding protein-like II</fullName>
    </submittedName>
</protein>
<dbReference type="Pfam" id="PF13416">
    <property type="entry name" value="SBP_bac_8"/>
    <property type="match status" value="1"/>
</dbReference>
<evidence type="ECO:0000256" key="1">
    <source>
        <dbReference type="ARBA" id="ARBA00008520"/>
    </source>
</evidence>
<keyword evidence="7" id="KW-1185">Reference proteome</keyword>
<organism evidence="6 7">
    <name type="scientific">Neocallimastix californiae</name>
    <dbReference type="NCBI Taxonomy" id="1754190"/>
    <lineage>
        <taxon>Eukaryota</taxon>
        <taxon>Fungi</taxon>
        <taxon>Fungi incertae sedis</taxon>
        <taxon>Chytridiomycota</taxon>
        <taxon>Chytridiomycota incertae sedis</taxon>
        <taxon>Neocallimastigomycetes</taxon>
        <taxon>Neocallimastigales</taxon>
        <taxon>Neocallimastigaceae</taxon>
        <taxon>Neocallimastix</taxon>
    </lineage>
</organism>
<accession>A0A1Y2C589</accession>
<dbReference type="OrthoDB" id="5574009at2759"/>
<name>A0A1Y2C589_9FUNG</name>
<feature type="non-terminal residue" evidence="6">
    <location>
        <position position="1"/>
    </location>
</feature>
<sequence>NNATRNRNGFFSSTEASLNRRSKTYDIYVFDPIYTKDLSSHFIDLKELLPREYLDSYSLNNIKDICVYENKWVGLPLFIKFMILYSNKNYLENYNKEIPKTWNELLETGQYIINQEKMNNNNNIYGYNGLFGYNSVSSMCSIYQFMYSYRDSKDSPFPEIKSKNSVNALKKFKEIKEKISSDEIYEADDEYTIDLLNRGDNLLFAVYWNSIYKFDEYDESILPGGNEDISGSCLGGYNIGVNKYIDKDKKEASAKVLEYIFSKEFQKEIVIKTFKQYSGIMELYENEEVCSILNCDMMNKNQFINRPTHTKNYEHYEYKFLKYIDRYLYEDEDPKDILQNIENITKMYYMKFKDSLLGIVVFITINIFFMIVLSSYILSLTPKYKPYYSLYSGAMWLNYIISSIFIIYSPLTKFGKPTSFKCHAFYLLLLNGYTMLYAPSVSLLVANNPKFKNKFIDWVKNNESTFINLIYVVEGIFVILSAINPSYTVLEVITEDDRNFYQCNIDKNDTFGLALLYLEVSFHIILFSFFVIFTLIDWEIEPIHEIVKTKLYFSAVDGLSFLLAFIIYILDTENYYIDSLYPLSILLVLIVKHIYLFYVRILFSIDNNNTAKEREIIKDSVRTSGKERSNNQSTKGTTDMITQNSIKNSNNTYQISNTTDRNSNTINRDSITANRNSIISNRNSINTNQNSITVNQNSNVTNVEGS</sequence>